<evidence type="ECO:0000313" key="13">
    <source>
        <dbReference type="EMBL" id="ORY26310.1"/>
    </source>
</evidence>
<comment type="similarity">
    <text evidence="3">Belongs to the COX16 family.</text>
</comment>
<name>A0A1Y2AVI5_9TREE</name>
<dbReference type="PANTHER" id="PTHR17130">
    <property type="entry name" value="MITOCHONDRIAL OUTER MEMBRANE PROTEIN 25"/>
    <property type="match status" value="1"/>
</dbReference>
<comment type="subcellular location">
    <subcellularLocation>
        <location evidence="2">Mitochondrion inner membrane</location>
        <topology evidence="2">Single-pass membrane protein</topology>
    </subcellularLocation>
</comment>
<feature type="transmembrane region" description="Helical" evidence="12">
    <location>
        <begin position="21"/>
        <end position="43"/>
    </location>
</feature>
<keyword evidence="9" id="KW-0496">Mitochondrion</keyword>
<evidence type="ECO:0000313" key="14">
    <source>
        <dbReference type="Proteomes" id="UP000193986"/>
    </source>
</evidence>
<evidence type="ECO:0000256" key="12">
    <source>
        <dbReference type="SAM" id="Phobius"/>
    </source>
</evidence>
<dbReference type="GO" id="GO:0005743">
    <property type="term" value="C:mitochondrial inner membrane"/>
    <property type="evidence" value="ECO:0007669"/>
    <property type="project" value="UniProtKB-SubCell"/>
</dbReference>
<evidence type="ECO:0000256" key="2">
    <source>
        <dbReference type="ARBA" id="ARBA00004434"/>
    </source>
</evidence>
<dbReference type="OrthoDB" id="5516033at2759"/>
<comment type="caution">
    <text evidence="13">The sequence shown here is derived from an EMBL/GenBank/DDBJ whole genome shotgun (WGS) entry which is preliminary data.</text>
</comment>
<reference evidence="13 14" key="1">
    <citation type="submission" date="2016-07" db="EMBL/GenBank/DDBJ databases">
        <title>Pervasive Adenine N6-methylation of Active Genes in Fungi.</title>
        <authorList>
            <consortium name="DOE Joint Genome Institute"/>
            <person name="Mondo S.J."/>
            <person name="Dannebaum R.O."/>
            <person name="Kuo R.C."/>
            <person name="Labutti K."/>
            <person name="Haridas S."/>
            <person name="Kuo A."/>
            <person name="Salamov A."/>
            <person name="Ahrendt S.R."/>
            <person name="Lipzen A."/>
            <person name="Sullivan W."/>
            <person name="Andreopoulos W.B."/>
            <person name="Clum A."/>
            <person name="Lindquist E."/>
            <person name="Daum C."/>
            <person name="Ramamoorthy G.K."/>
            <person name="Gryganskyi A."/>
            <person name="Culley D."/>
            <person name="Magnuson J.K."/>
            <person name="James T.Y."/>
            <person name="O'Malley M.A."/>
            <person name="Stajich J.E."/>
            <person name="Spatafora J.W."/>
            <person name="Visel A."/>
            <person name="Grigoriev I.V."/>
        </authorList>
    </citation>
    <scope>NUCLEOTIDE SEQUENCE [LARGE SCALE GENOMIC DNA]</scope>
    <source>
        <strain evidence="13 14">68-887.2</strain>
    </source>
</reference>
<dbReference type="GO" id="GO:0033617">
    <property type="term" value="P:mitochondrial respiratory chain complex IV assembly"/>
    <property type="evidence" value="ECO:0007669"/>
    <property type="project" value="TreeGrafter"/>
</dbReference>
<dbReference type="AlphaFoldDB" id="A0A1Y2AVI5"/>
<evidence type="ECO:0000256" key="4">
    <source>
        <dbReference type="ARBA" id="ARBA00015368"/>
    </source>
</evidence>
<dbReference type="PANTHER" id="PTHR17130:SF14">
    <property type="entry name" value="CYTOCHROME C OXIDASE ASSEMBLY PROTEIN COX16 HOMOLOG, MITOCHONDRIAL"/>
    <property type="match status" value="1"/>
</dbReference>
<keyword evidence="10 12" id="KW-0472">Membrane</keyword>
<feature type="compositionally biased region" description="Basic residues" evidence="11">
    <location>
        <begin position="176"/>
        <end position="185"/>
    </location>
</feature>
<dbReference type="Proteomes" id="UP000193986">
    <property type="component" value="Unassembled WGS sequence"/>
</dbReference>
<protein>
    <recommendedName>
        <fullName evidence="4">Cytochrome c oxidase assembly protein COX16, mitochondrial</fullName>
    </recommendedName>
    <alternativeName>
        <fullName evidence="5">Cytochrome c oxidase assembly protein cox16, mitochondrial</fullName>
    </alternativeName>
</protein>
<dbReference type="EMBL" id="MCFC01000048">
    <property type="protein sequence ID" value="ORY26310.1"/>
    <property type="molecule type" value="Genomic_DNA"/>
</dbReference>
<dbReference type="InterPro" id="IPR020164">
    <property type="entry name" value="Cyt_c_Oxase_assmbl_COX16"/>
</dbReference>
<sequence>MAFQSRPLNPSPIVTQIRRRPFLFFGLPFLTLTVLSSFALTAFTRTRYDLHASKHSQMTQEEELGMKKGRKRLDLREEYFRLSSGLDPSFSSSSSSSPLSSSSSSDPNSSNLDTSSSSTNLNSSSTSSSSPSSKPKRKEQRFISQDELENVRVPRLPGMPEWGGGAIVGGEEAPLKGHRKTDRWV</sequence>
<keyword evidence="6 12" id="KW-0812">Transmembrane</keyword>
<comment type="function">
    <text evidence="1">Required for the assembly of the mitochondrial respiratory chain complex IV (CIV), also known as cytochrome c oxidase. May participate in merging the COX1 and COX2 assembly lines.</text>
</comment>
<evidence type="ECO:0000256" key="3">
    <source>
        <dbReference type="ARBA" id="ARBA00008370"/>
    </source>
</evidence>
<evidence type="ECO:0000256" key="11">
    <source>
        <dbReference type="SAM" id="MobiDB-lite"/>
    </source>
</evidence>
<evidence type="ECO:0000256" key="1">
    <source>
        <dbReference type="ARBA" id="ARBA00002490"/>
    </source>
</evidence>
<evidence type="ECO:0000256" key="9">
    <source>
        <dbReference type="ARBA" id="ARBA00023128"/>
    </source>
</evidence>
<evidence type="ECO:0000256" key="7">
    <source>
        <dbReference type="ARBA" id="ARBA00022792"/>
    </source>
</evidence>
<evidence type="ECO:0000256" key="10">
    <source>
        <dbReference type="ARBA" id="ARBA00023136"/>
    </source>
</evidence>
<evidence type="ECO:0000256" key="5">
    <source>
        <dbReference type="ARBA" id="ARBA00019222"/>
    </source>
</evidence>
<organism evidence="13 14">
    <name type="scientific">Naematelia encephala</name>
    <dbReference type="NCBI Taxonomy" id="71784"/>
    <lineage>
        <taxon>Eukaryota</taxon>
        <taxon>Fungi</taxon>
        <taxon>Dikarya</taxon>
        <taxon>Basidiomycota</taxon>
        <taxon>Agaricomycotina</taxon>
        <taxon>Tremellomycetes</taxon>
        <taxon>Tremellales</taxon>
        <taxon>Naemateliaceae</taxon>
        <taxon>Naematelia</taxon>
    </lineage>
</organism>
<dbReference type="Pfam" id="PF14138">
    <property type="entry name" value="COX16"/>
    <property type="match status" value="1"/>
</dbReference>
<gene>
    <name evidence="13" type="ORF">BCR39DRAFT_541251</name>
</gene>
<keyword evidence="8 12" id="KW-1133">Transmembrane helix</keyword>
<proteinExistence type="inferred from homology"/>
<keyword evidence="7" id="KW-0999">Mitochondrion inner membrane</keyword>
<dbReference type="InParanoid" id="A0A1Y2AVI5"/>
<accession>A0A1Y2AVI5</accession>
<keyword evidence="14" id="KW-1185">Reference proteome</keyword>
<evidence type="ECO:0000256" key="6">
    <source>
        <dbReference type="ARBA" id="ARBA00022692"/>
    </source>
</evidence>
<evidence type="ECO:0000256" key="8">
    <source>
        <dbReference type="ARBA" id="ARBA00022989"/>
    </source>
</evidence>
<feature type="compositionally biased region" description="Low complexity" evidence="11">
    <location>
        <begin position="84"/>
        <end position="133"/>
    </location>
</feature>
<feature type="region of interest" description="Disordered" evidence="11">
    <location>
        <begin position="84"/>
        <end position="185"/>
    </location>
</feature>
<dbReference type="STRING" id="71784.A0A1Y2AVI5"/>